<feature type="repeat" description="Pumilio" evidence="2">
    <location>
        <begin position="109"/>
        <end position="146"/>
    </location>
</feature>
<dbReference type="PROSITE" id="PS50303">
    <property type="entry name" value="PUM_HD"/>
    <property type="match status" value="1"/>
</dbReference>
<organism evidence="4 5">
    <name type="scientific">Ectocarpus siliculosus</name>
    <name type="common">Brown alga</name>
    <name type="synonym">Conferva siliculosa</name>
    <dbReference type="NCBI Taxonomy" id="2880"/>
    <lineage>
        <taxon>Eukaryota</taxon>
        <taxon>Sar</taxon>
        <taxon>Stramenopiles</taxon>
        <taxon>Ochrophyta</taxon>
        <taxon>PX clade</taxon>
        <taxon>Phaeophyceae</taxon>
        <taxon>Ectocarpales</taxon>
        <taxon>Ectocarpaceae</taxon>
        <taxon>Ectocarpus</taxon>
    </lineage>
</organism>
<dbReference type="GO" id="GO:0003729">
    <property type="term" value="F:mRNA binding"/>
    <property type="evidence" value="ECO:0007669"/>
    <property type="project" value="TreeGrafter"/>
</dbReference>
<dbReference type="GO" id="GO:0010608">
    <property type="term" value="P:post-transcriptional regulation of gene expression"/>
    <property type="evidence" value="ECO:0007669"/>
    <property type="project" value="TreeGrafter"/>
</dbReference>
<dbReference type="SMART" id="SM00025">
    <property type="entry name" value="Pumilio"/>
    <property type="match status" value="4"/>
</dbReference>
<gene>
    <name evidence="4" type="ORF">Esi_0165_0044</name>
</gene>
<dbReference type="AlphaFoldDB" id="D8LGB6"/>
<dbReference type="InterPro" id="IPR011989">
    <property type="entry name" value="ARM-like"/>
</dbReference>
<feature type="repeat" description="Pumilio" evidence="2">
    <location>
        <begin position="1"/>
        <end position="36"/>
    </location>
</feature>
<name>D8LGB6_ECTSI</name>
<evidence type="ECO:0000259" key="3">
    <source>
        <dbReference type="PROSITE" id="PS50303"/>
    </source>
</evidence>
<dbReference type="Gene3D" id="1.25.10.10">
    <property type="entry name" value="Leucine-rich Repeat Variant"/>
    <property type="match status" value="1"/>
</dbReference>
<proteinExistence type="predicted"/>
<dbReference type="Proteomes" id="UP000002630">
    <property type="component" value="Linkage Group LG16"/>
</dbReference>
<dbReference type="InterPro" id="IPR001313">
    <property type="entry name" value="Pumilio_RNA-bd_rpt"/>
</dbReference>
<dbReference type="PROSITE" id="PS50302">
    <property type="entry name" value="PUM"/>
    <property type="match status" value="3"/>
</dbReference>
<dbReference type="EMBL" id="FN649741">
    <property type="protein sequence ID" value="CBN79015.1"/>
    <property type="molecule type" value="Genomic_DNA"/>
</dbReference>
<feature type="domain" description="PUM-HD" evidence="3">
    <location>
        <begin position="1"/>
        <end position="172"/>
    </location>
</feature>
<dbReference type="Pfam" id="PF00806">
    <property type="entry name" value="PUF"/>
    <property type="match status" value="4"/>
</dbReference>
<evidence type="ECO:0000313" key="4">
    <source>
        <dbReference type="EMBL" id="CBN79015.1"/>
    </source>
</evidence>
<evidence type="ECO:0000313" key="5">
    <source>
        <dbReference type="Proteomes" id="UP000002630"/>
    </source>
</evidence>
<keyword evidence="5" id="KW-1185">Reference proteome</keyword>
<protein>
    <recommendedName>
        <fullName evidence="3">PUM-HD domain-containing protein</fullName>
    </recommendedName>
</protein>
<keyword evidence="1" id="KW-0677">Repeat</keyword>
<sequence length="183" mass="20493">MLAEACVPVATHRHGCCVIQRAIDAATVEQSRLLVSQVSKHALQLMQDPYGNYVVQYVLGICSRDEAVTLVNVPIGKVAMLSMQKFSSNVIEKCMDRASEEMIVKYVHELADPAAMRPLLQDQYANYVIQKTLQLAPRDAALTLVESIREHLVLMRNSSGGRRMLTRISKRFPVARKDPHGYV</sequence>
<dbReference type="eggNOG" id="KOG2049">
    <property type="taxonomic scope" value="Eukaryota"/>
</dbReference>
<dbReference type="InParanoid" id="D8LGB6"/>
<evidence type="ECO:0000256" key="2">
    <source>
        <dbReference type="PROSITE-ProRule" id="PRU00317"/>
    </source>
</evidence>
<dbReference type="InterPro" id="IPR016024">
    <property type="entry name" value="ARM-type_fold"/>
</dbReference>
<dbReference type="PANTHER" id="PTHR12537:SF13">
    <property type="entry name" value="PUMILIO HOMOLOGY DOMAIN FAMILY MEMBER 4"/>
    <property type="match status" value="1"/>
</dbReference>
<evidence type="ECO:0000256" key="1">
    <source>
        <dbReference type="ARBA" id="ARBA00022737"/>
    </source>
</evidence>
<dbReference type="STRING" id="2880.D8LGB6"/>
<reference evidence="4 5" key="1">
    <citation type="journal article" date="2010" name="Nature">
        <title>The Ectocarpus genome and the independent evolution of multicellularity in brown algae.</title>
        <authorList>
            <person name="Cock J.M."/>
            <person name="Sterck L."/>
            <person name="Rouze P."/>
            <person name="Scornet D."/>
            <person name="Allen A.E."/>
            <person name="Amoutzias G."/>
            <person name="Anthouard V."/>
            <person name="Artiguenave F."/>
            <person name="Aury J.M."/>
            <person name="Badger J.H."/>
            <person name="Beszteri B."/>
            <person name="Billiau K."/>
            <person name="Bonnet E."/>
            <person name="Bothwell J.H."/>
            <person name="Bowler C."/>
            <person name="Boyen C."/>
            <person name="Brownlee C."/>
            <person name="Carrano C.J."/>
            <person name="Charrier B."/>
            <person name="Cho G.Y."/>
            <person name="Coelho S.M."/>
            <person name="Collen J."/>
            <person name="Corre E."/>
            <person name="Da Silva C."/>
            <person name="Delage L."/>
            <person name="Delaroque N."/>
            <person name="Dittami S.M."/>
            <person name="Doulbeau S."/>
            <person name="Elias M."/>
            <person name="Farnham G."/>
            <person name="Gachon C.M."/>
            <person name="Gschloessl B."/>
            <person name="Heesch S."/>
            <person name="Jabbari K."/>
            <person name="Jubin C."/>
            <person name="Kawai H."/>
            <person name="Kimura K."/>
            <person name="Kloareg B."/>
            <person name="Kupper F.C."/>
            <person name="Lang D."/>
            <person name="Le Bail A."/>
            <person name="Leblanc C."/>
            <person name="Lerouge P."/>
            <person name="Lohr M."/>
            <person name="Lopez P.J."/>
            <person name="Martens C."/>
            <person name="Maumus F."/>
            <person name="Michel G."/>
            <person name="Miranda-Saavedra D."/>
            <person name="Morales J."/>
            <person name="Moreau H."/>
            <person name="Motomura T."/>
            <person name="Nagasato C."/>
            <person name="Napoli C.A."/>
            <person name="Nelson D.R."/>
            <person name="Nyvall-Collen P."/>
            <person name="Peters A.F."/>
            <person name="Pommier C."/>
            <person name="Potin P."/>
            <person name="Poulain J."/>
            <person name="Quesneville H."/>
            <person name="Read B."/>
            <person name="Rensing S.A."/>
            <person name="Ritter A."/>
            <person name="Rousvoal S."/>
            <person name="Samanta M."/>
            <person name="Samson G."/>
            <person name="Schroeder D.C."/>
            <person name="Segurens B."/>
            <person name="Strittmatter M."/>
            <person name="Tonon T."/>
            <person name="Tregear J.W."/>
            <person name="Valentin K."/>
            <person name="von Dassow P."/>
            <person name="Yamagishi T."/>
            <person name="Van de Peer Y."/>
            <person name="Wincker P."/>
        </authorList>
    </citation>
    <scope>NUCLEOTIDE SEQUENCE [LARGE SCALE GENOMIC DNA]</scope>
    <source>
        <strain evidence="5">Ec32 / CCAP1310/4</strain>
    </source>
</reference>
<dbReference type="InterPro" id="IPR033133">
    <property type="entry name" value="PUM-HD"/>
</dbReference>
<dbReference type="EMBL" id="FN648180">
    <property type="protein sequence ID" value="CBN79015.1"/>
    <property type="molecule type" value="Genomic_DNA"/>
</dbReference>
<dbReference type="PANTHER" id="PTHR12537">
    <property type="entry name" value="RNA BINDING PROTEIN PUMILIO-RELATED"/>
    <property type="match status" value="1"/>
</dbReference>
<accession>D8LGB6</accession>
<dbReference type="GO" id="GO:0005737">
    <property type="term" value="C:cytoplasm"/>
    <property type="evidence" value="ECO:0007669"/>
    <property type="project" value="TreeGrafter"/>
</dbReference>
<feature type="repeat" description="Pumilio" evidence="2">
    <location>
        <begin position="37"/>
        <end position="72"/>
    </location>
</feature>
<dbReference type="OrthoDB" id="668540at2759"/>
<dbReference type="SUPFAM" id="SSF48371">
    <property type="entry name" value="ARM repeat"/>
    <property type="match status" value="1"/>
</dbReference>